<gene>
    <name evidence="7" type="ORF">Pla133_19200</name>
</gene>
<feature type="domain" description="RNA polymerase sigma-70 ECF-like HTH" evidence="6">
    <location>
        <begin position="14"/>
        <end position="170"/>
    </location>
</feature>
<evidence type="ECO:0000256" key="5">
    <source>
        <dbReference type="SAM" id="MobiDB-lite"/>
    </source>
</evidence>
<dbReference type="PANTHER" id="PTHR43133">
    <property type="entry name" value="RNA POLYMERASE ECF-TYPE SIGMA FACTO"/>
    <property type="match status" value="1"/>
</dbReference>
<protein>
    <submittedName>
        <fullName evidence="7">RNA polymerase sigma factor SigL</fullName>
    </submittedName>
</protein>
<dbReference type="InterPro" id="IPR053812">
    <property type="entry name" value="HTH_Sigma70_ECF-like"/>
</dbReference>
<sequence>MSPPPPPDIADPRYQELRYLARRLLSFSRRLDDPEPTELVHECFLRLARHDRWLELSDNEKRAYAARSLRNTLTDLRRAASAAKRGGYQARLTLDDQEVAVDDSQAIDLLDLSAALEDLALCYPHHAHVVELRYFGGLDLTAVSELLSISRRAASHDWNFARAWLHRRLSDSSGGMAREPEPDGPAPEGPVDPLAPPA</sequence>
<proteinExistence type="inferred from homology"/>
<evidence type="ECO:0000256" key="2">
    <source>
        <dbReference type="ARBA" id="ARBA00023015"/>
    </source>
</evidence>
<evidence type="ECO:0000313" key="7">
    <source>
        <dbReference type="EMBL" id="QDU66844.1"/>
    </source>
</evidence>
<feature type="compositionally biased region" description="Pro residues" evidence="5">
    <location>
        <begin position="183"/>
        <end position="198"/>
    </location>
</feature>
<comment type="similarity">
    <text evidence="1">Belongs to the sigma-70 factor family. ECF subfamily.</text>
</comment>
<dbReference type="InterPro" id="IPR013324">
    <property type="entry name" value="RNA_pol_sigma_r3/r4-like"/>
</dbReference>
<evidence type="ECO:0000313" key="8">
    <source>
        <dbReference type="Proteomes" id="UP000316921"/>
    </source>
</evidence>
<dbReference type="InterPro" id="IPR039425">
    <property type="entry name" value="RNA_pol_sigma-70-like"/>
</dbReference>
<keyword evidence="3" id="KW-0731">Sigma factor</keyword>
<evidence type="ECO:0000256" key="1">
    <source>
        <dbReference type="ARBA" id="ARBA00010641"/>
    </source>
</evidence>
<dbReference type="PANTHER" id="PTHR43133:SF39">
    <property type="entry name" value="SIMILAR TO RNA POLYMERASE SIGMA-E FACTOR"/>
    <property type="match status" value="1"/>
</dbReference>
<dbReference type="Pfam" id="PF07638">
    <property type="entry name" value="Sigma70_ECF"/>
    <property type="match status" value="1"/>
</dbReference>
<dbReference type="Proteomes" id="UP000316921">
    <property type="component" value="Chromosome"/>
</dbReference>
<organism evidence="7 8">
    <name type="scientific">Engelhardtia mirabilis</name>
    <dbReference type="NCBI Taxonomy" id="2528011"/>
    <lineage>
        <taxon>Bacteria</taxon>
        <taxon>Pseudomonadati</taxon>
        <taxon>Planctomycetota</taxon>
        <taxon>Planctomycetia</taxon>
        <taxon>Planctomycetia incertae sedis</taxon>
        <taxon>Engelhardtia</taxon>
    </lineage>
</organism>
<keyword evidence="8" id="KW-1185">Reference proteome</keyword>
<feature type="region of interest" description="Disordered" evidence="5">
    <location>
        <begin position="171"/>
        <end position="198"/>
    </location>
</feature>
<dbReference type="NCBIfam" id="TIGR02937">
    <property type="entry name" value="sigma70-ECF"/>
    <property type="match status" value="1"/>
</dbReference>
<evidence type="ECO:0000259" key="6">
    <source>
        <dbReference type="Pfam" id="PF07638"/>
    </source>
</evidence>
<dbReference type="AlphaFoldDB" id="A0A518BIQ4"/>
<dbReference type="GO" id="GO:0006352">
    <property type="term" value="P:DNA-templated transcription initiation"/>
    <property type="evidence" value="ECO:0007669"/>
    <property type="project" value="InterPro"/>
</dbReference>
<accession>A0A518BIQ4</accession>
<name>A0A518BIQ4_9BACT</name>
<dbReference type="RefSeq" id="WP_145064646.1">
    <property type="nucleotide sequence ID" value="NZ_CP036287.1"/>
</dbReference>
<dbReference type="KEGG" id="pbap:Pla133_19200"/>
<dbReference type="SUPFAM" id="SSF88659">
    <property type="entry name" value="Sigma3 and sigma4 domains of RNA polymerase sigma factors"/>
    <property type="match status" value="1"/>
</dbReference>
<evidence type="ECO:0000256" key="4">
    <source>
        <dbReference type="ARBA" id="ARBA00023163"/>
    </source>
</evidence>
<dbReference type="InterPro" id="IPR014284">
    <property type="entry name" value="RNA_pol_sigma-70_dom"/>
</dbReference>
<dbReference type="InterPro" id="IPR036388">
    <property type="entry name" value="WH-like_DNA-bd_sf"/>
</dbReference>
<keyword evidence="2" id="KW-0805">Transcription regulation</keyword>
<dbReference type="Gene3D" id="1.10.10.10">
    <property type="entry name" value="Winged helix-like DNA-binding domain superfamily/Winged helix DNA-binding domain"/>
    <property type="match status" value="1"/>
</dbReference>
<reference evidence="7 8" key="1">
    <citation type="submission" date="2019-02" db="EMBL/GenBank/DDBJ databases">
        <title>Deep-cultivation of Planctomycetes and their phenomic and genomic characterization uncovers novel biology.</title>
        <authorList>
            <person name="Wiegand S."/>
            <person name="Jogler M."/>
            <person name="Boedeker C."/>
            <person name="Pinto D."/>
            <person name="Vollmers J."/>
            <person name="Rivas-Marin E."/>
            <person name="Kohn T."/>
            <person name="Peeters S.H."/>
            <person name="Heuer A."/>
            <person name="Rast P."/>
            <person name="Oberbeckmann S."/>
            <person name="Bunk B."/>
            <person name="Jeske O."/>
            <person name="Meyerdierks A."/>
            <person name="Storesund J.E."/>
            <person name="Kallscheuer N."/>
            <person name="Luecker S."/>
            <person name="Lage O.M."/>
            <person name="Pohl T."/>
            <person name="Merkel B.J."/>
            <person name="Hornburger P."/>
            <person name="Mueller R.-W."/>
            <person name="Bruemmer F."/>
            <person name="Labrenz M."/>
            <person name="Spormann A.M."/>
            <person name="Op den Camp H."/>
            <person name="Overmann J."/>
            <person name="Amann R."/>
            <person name="Jetten M.S.M."/>
            <person name="Mascher T."/>
            <person name="Medema M.H."/>
            <person name="Devos D.P."/>
            <person name="Kaster A.-K."/>
            <person name="Ovreas L."/>
            <person name="Rohde M."/>
            <person name="Galperin M.Y."/>
            <person name="Jogler C."/>
        </authorList>
    </citation>
    <scope>NUCLEOTIDE SEQUENCE [LARGE SCALE GENOMIC DNA]</scope>
    <source>
        <strain evidence="7 8">Pla133</strain>
    </source>
</reference>
<keyword evidence="4" id="KW-0804">Transcription</keyword>
<dbReference type="GO" id="GO:0016987">
    <property type="term" value="F:sigma factor activity"/>
    <property type="evidence" value="ECO:0007669"/>
    <property type="project" value="UniProtKB-KW"/>
</dbReference>
<dbReference type="InterPro" id="IPR013325">
    <property type="entry name" value="RNA_pol_sigma_r2"/>
</dbReference>
<evidence type="ECO:0000256" key="3">
    <source>
        <dbReference type="ARBA" id="ARBA00023082"/>
    </source>
</evidence>
<dbReference type="SUPFAM" id="SSF88946">
    <property type="entry name" value="Sigma2 domain of RNA polymerase sigma factors"/>
    <property type="match status" value="1"/>
</dbReference>
<dbReference type="EMBL" id="CP036287">
    <property type="protein sequence ID" value="QDU66844.1"/>
    <property type="molecule type" value="Genomic_DNA"/>
</dbReference>